<evidence type="ECO:0000256" key="7">
    <source>
        <dbReference type="SAM" id="Phobius"/>
    </source>
</evidence>
<feature type="compositionally biased region" description="Basic and acidic residues" evidence="6">
    <location>
        <begin position="139"/>
        <end position="162"/>
    </location>
</feature>
<dbReference type="InterPro" id="IPR041171">
    <property type="entry name" value="SDR_Ig"/>
</dbReference>
<keyword evidence="4" id="KW-0732">Signal</keyword>
<keyword evidence="7" id="KW-0472">Membrane</keyword>
<accession>A0A7T7NY07</accession>
<evidence type="ECO:0000313" key="10">
    <source>
        <dbReference type="Proteomes" id="UP000595859"/>
    </source>
</evidence>
<feature type="compositionally biased region" description="Polar residues" evidence="6">
    <location>
        <begin position="773"/>
        <end position="789"/>
    </location>
</feature>
<name>A0A7T7NY07_STAPS</name>
<evidence type="ECO:0000259" key="8">
    <source>
        <dbReference type="PROSITE" id="PS50847"/>
    </source>
</evidence>
<feature type="region of interest" description="Disordered" evidence="6">
    <location>
        <begin position="730"/>
        <end position="749"/>
    </location>
</feature>
<feature type="domain" description="Gram-positive cocci surface proteins LPxTG" evidence="8">
    <location>
        <begin position="857"/>
        <end position="893"/>
    </location>
</feature>
<dbReference type="Pfam" id="PF04650">
    <property type="entry name" value="YSIRK_signal"/>
    <property type="match status" value="1"/>
</dbReference>
<comment type="subcellular location">
    <subcellularLocation>
        <location evidence="1">Secreted</location>
        <location evidence="1">Cell wall</location>
        <topology evidence="1">Peptidoglycan-anchor</topology>
    </subcellularLocation>
</comment>
<dbReference type="InterPro" id="IPR011266">
    <property type="entry name" value="Adhesin_Fg-bd_dom_2"/>
</dbReference>
<dbReference type="GO" id="GO:0007155">
    <property type="term" value="P:cell adhesion"/>
    <property type="evidence" value="ECO:0007669"/>
    <property type="project" value="InterPro"/>
</dbReference>
<dbReference type="InterPro" id="IPR011252">
    <property type="entry name" value="Fibrogen-bd_dom1"/>
</dbReference>
<dbReference type="InterPro" id="IPR008966">
    <property type="entry name" value="Adhesion_dom_sf"/>
</dbReference>
<evidence type="ECO:0000256" key="6">
    <source>
        <dbReference type="SAM" id="MobiDB-lite"/>
    </source>
</evidence>
<feature type="region of interest" description="Disordered" evidence="6">
    <location>
        <begin position="767"/>
        <end position="832"/>
    </location>
</feature>
<dbReference type="Proteomes" id="UP000595859">
    <property type="component" value="Chromosome"/>
</dbReference>
<evidence type="ECO:0000256" key="3">
    <source>
        <dbReference type="ARBA" id="ARBA00022525"/>
    </source>
</evidence>
<evidence type="ECO:0000313" key="9">
    <source>
        <dbReference type="EMBL" id="QQM98156.1"/>
    </source>
</evidence>
<dbReference type="InterPro" id="IPR005877">
    <property type="entry name" value="YSIRK_signal_dom"/>
</dbReference>
<dbReference type="AlphaFoldDB" id="A0A7T7NY07"/>
<feature type="transmembrane region" description="Helical" evidence="7">
    <location>
        <begin position="12"/>
        <end position="31"/>
    </location>
</feature>
<keyword evidence="2" id="KW-0134">Cell wall</keyword>
<dbReference type="EMBL" id="CP066884">
    <property type="protein sequence ID" value="QQM98156.1"/>
    <property type="molecule type" value="Genomic_DNA"/>
</dbReference>
<dbReference type="RefSeq" id="WP_200264921.1">
    <property type="nucleotide sequence ID" value="NZ_CP066884.1"/>
</dbReference>
<keyword evidence="7" id="KW-1133">Transmembrane helix</keyword>
<evidence type="ECO:0000256" key="4">
    <source>
        <dbReference type="ARBA" id="ARBA00022729"/>
    </source>
</evidence>
<keyword evidence="7" id="KW-0812">Transmembrane</keyword>
<feature type="region of interest" description="Disordered" evidence="6">
    <location>
        <begin position="693"/>
        <end position="712"/>
    </location>
</feature>
<keyword evidence="3" id="KW-0964">Secreted</keyword>
<evidence type="ECO:0000256" key="2">
    <source>
        <dbReference type="ARBA" id="ARBA00022512"/>
    </source>
</evidence>
<dbReference type="InterPro" id="IPR019931">
    <property type="entry name" value="LPXTG_anchor"/>
</dbReference>
<dbReference type="Pfam" id="PF17961">
    <property type="entry name" value="Big_8"/>
    <property type="match status" value="1"/>
</dbReference>
<keyword evidence="5" id="KW-0572">Peptidoglycan-anchor</keyword>
<feature type="compositionally biased region" description="Polar residues" evidence="6">
    <location>
        <begin position="125"/>
        <end position="137"/>
    </location>
</feature>
<feature type="region of interest" description="Disordered" evidence="6">
    <location>
        <begin position="108"/>
        <end position="201"/>
    </location>
</feature>
<reference evidence="9 10" key="1">
    <citation type="submission" date="2020-12" db="EMBL/GenBank/DDBJ databases">
        <title>Whole genome sequencing and de novo assembly of Staphylococcus pseudintermedius: a novel pangenome approach to unravel pathogenesis of canine pyoderma.</title>
        <authorList>
            <person name="Ferrer L."/>
            <person name="Perez D."/>
            <person name="Fonticoba R."/>
            <person name="Vines J."/>
            <person name="Fabregas N."/>
            <person name="Madronero S."/>
            <person name="Meroni G."/>
            <person name="Martino P."/>
            <person name="Martinez S."/>
            <person name="Cusco A."/>
            <person name="Migura L."/>
            <person name="Francino O."/>
        </authorList>
    </citation>
    <scope>NUCLEOTIDE SEQUENCE [LARGE SCALE GENOMIC DNA]</scope>
    <source>
        <strain evidence="9 10">HSP080</strain>
    </source>
</reference>
<dbReference type="NCBIfam" id="TIGR01168">
    <property type="entry name" value="YSIRK_signal"/>
    <property type="match status" value="1"/>
</dbReference>
<gene>
    <name evidence="9" type="ORF">JGZ15_00225</name>
</gene>
<dbReference type="SUPFAM" id="SSF49401">
    <property type="entry name" value="Bacterial adhesins"/>
    <property type="match status" value="2"/>
</dbReference>
<protein>
    <submittedName>
        <fullName evidence="9">Fibrinogen-binding adhesin SdrG C-terminal domain-containing protein</fullName>
    </submittedName>
</protein>
<dbReference type="Gene3D" id="2.60.40.1280">
    <property type="match status" value="1"/>
</dbReference>
<dbReference type="Gene3D" id="2.60.40.1290">
    <property type="match status" value="1"/>
</dbReference>
<feature type="region of interest" description="Disordered" evidence="6">
    <location>
        <begin position="656"/>
        <end position="675"/>
    </location>
</feature>
<organism evidence="9 10">
    <name type="scientific">Staphylococcus pseudintermedius</name>
    <dbReference type="NCBI Taxonomy" id="283734"/>
    <lineage>
        <taxon>Bacteria</taxon>
        <taxon>Bacillati</taxon>
        <taxon>Bacillota</taxon>
        <taxon>Bacilli</taxon>
        <taxon>Bacillales</taxon>
        <taxon>Staphylococcaceae</taxon>
        <taxon>Staphylococcus</taxon>
        <taxon>Staphylococcus intermedius group</taxon>
    </lineage>
</organism>
<sequence>MYKNEKEKHSIRKLSIGAASVIVGGLMYGVLGNDEAQANEDVTETTGRNSVTTQASEQHLQVEAVPQEGNNVNVSVVKVPTNTAKQAQEDVASVSDVKAHADDALQVQESSHTDGVSSEFKQETAYANPQTAETVKPNSEARHQSEDEDKQKPVSFSRKEDETMLQQQQVEAKNVVSAEEVSKEENTQVMQSPQDVEQHAGGKDISNEVVVDRSDIKGFNSETTIRPHQGQGGRLNYQLKFPSNVKSGDQFTIKLSDNINTHGVSVERTAPRIMAKNTEGTTDVIAEGLVLEDGKTIVYTFKGYVNGKQNLTAELSVSYFVSPEKVLTTGTQTFTTMIGNHSTQSNIYVYYDNSHYVDGRISQVDKKEAKFQQIAYINPNGYLNGRGTIAVNGEVVSGTTKDLMQPTVRVYQYKGQGVPPESITIDPNMWEEISINDTMVRKYDGGYSLNLDTSKNQKYAIYYEGAYDAQAETLLYRTYIQSLNSYYPFSYQKMNGVKFYENSASGSGELKPKPPEQPKPEPEIQADVVDIIEDSHVIDIGWNTAVGEESGANQGAQEEITENHDIEVIEENNLVEMTEDTALGEESGANQGAQEEITENHDIEVIEENNLVEMTEDTALEEESGANQGAQEEITENHDIEVIEENNLVEMTEDTAVGEESGANPGPQEEITENHDIEVIEENNLVEMTEDTAVGEESGANQGPQEEITENHDIEVIEENNLVEMTEDTAVGEESGANQGPQEEITENHDIEVIEENNLVEMTEDTAVGEESGANQGPQEEVTENQPQQEEIMENQEVEKKGDSNLVESTKTPKGEESVSVQPTLEDKNTKNHVNTVVVNTKVSEVKEKNPHHTKALPDTGTTSRSHSMMIPLLLVAGSVVLLRRKKKHSKVN</sequence>
<dbReference type="PROSITE" id="PS50847">
    <property type="entry name" value="GRAM_POS_ANCHORING"/>
    <property type="match status" value="1"/>
</dbReference>
<dbReference type="Pfam" id="PF10425">
    <property type="entry name" value="SdrG_C_C"/>
    <property type="match status" value="1"/>
</dbReference>
<evidence type="ECO:0000256" key="5">
    <source>
        <dbReference type="ARBA" id="ARBA00023088"/>
    </source>
</evidence>
<dbReference type="NCBIfam" id="TIGR01167">
    <property type="entry name" value="LPXTG_anchor"/>
    <property type="match status" value="1"/>
</dbReference>
<proteinExistence type="predicted"/>
<evidence type="ECO:0000256" key="1">
    <source>
        <dbReference type="ARBA" id="ARBA00004168"/>
    </source>
</evidence>